<reference evidence="1 2" key="1">
    <citation type="submission" date="2019-02" db="EMBL/GenBank/DDBJ databases">
        <title>Deep-cultivation of Planctomycetes and their phenomic and genomic characterization uncovers novel biology.</title>
        <authorList>
            <person name="Wiegand S."/>
            <person name="Jogler M."/>
            <person name="Boedeker C."/>
            <person name="Pinto D."/>
            <person name="Vollmers J."/>
            <person name="Rivas-Marin E."/>
            <person name="Kohn T."/>
            <person name="Peeters S.H."/>
            <person name="Heuer A."/>
            <person name="Rast P."/>
            <person name="Oberbeckmann S."/>
            <person name="Bunk B."/>
            <person name="Jeske O."/>
            <person name="Meyerdierks A."/>
            <person name="Storesund J.E."/>
            <person name="Kallscheuer N."/>
            <person name="Luecker S."/>
            <person name="Lage O.M."/>
            <person name="Pohl T."/>
            <person name="Merkel B.J."/>
            <person name="Hornburger P."/>
            <person name="Mueller R.-W."/>
            <person name="Bruemmer F."/>
            <person name="Labrenz M."/>
            <person name="Spormann A.M."/>
            <person name="Op den Camp H."/>
            <person name="Overmann J."/>
            <person name="Amann R."/>
            <person name="Jetten M.S.M."/>
            <person name="Mascher T."/>
            <person name="Medema M.H."/>
            <person name="Devos D.P."/>
            <person name="Kaster A.-K."/>
            <person name="Ovreas L."/>
            <person name="Rohde M."/>
            <person name="Galperin M.Y."/>
            <person name="Jogler C."/>
        </authorList>
    </citation>
    <scope>NUCLEOTIDE SEQUENCE [LARGE SCALE GENOMIC DNA]</scope>
    <source>
        <strain evidence="1 2">Pan181</strain>
    </source>
</reference>
<dbReference type="Proteomes" id="UP000315750">
    <property type="component" value="Chromosome"/>
</dbReference>
<dbReference type="EMBL" id="CP036278">
    <property type="protein sequence ID" value="QDU54516.1"/>
    <property type="molecule type" value="Genomic_DNA"/>
</dbReference>
<accession>A0A518AIH0</accession>
<sequence length="1123" mass="124439">MLHNSLRMLAPGATWLDPTNGCFLYSRAPLSARKGLRQRAGARRFVSYGKEARSIVRSSLSSNCCCSRRVCFAVALMLCAMLATPVVEAEVFLPRPLGDPAIAISANAASKWQDGAYEVWHLSGGCSLAQGDNVVTAGEAIVWIDPPEPDSPDQVHKVLVYAEPETGRAVTLTHRSNAVSQAEQTVPQWFGRWRTGPGVAWSIVQQSPPPAAAPAIYTRASAQLQASATQATAAMAAPVRPTANSSPVQQVQFEQYNQPLVAPPGPEVPNALGVRKVRIVPRSDVGTQYDLRQTPSGEAAVTISGGVQVIIEGLKSDKLPTELGSVDVIDIQADRIVAWSAGSLMLGTFEQRNDVPLEIYMEGNIVFRQGDRTVYADRMYYDVRRNVGTIINAELLTPLSNLKGVDYAGLVRLKANVIEQLDASRFVAHDALLTASRLEVPSFHLGSGTITFENSQRPKIDPYTGTQAVNPVTLEPEYESTSFAQSRGNVVYLSNFPIFYWPTLATDLEKPSYYVSNLRVRNDRIYGFQTLVDLDVWQVLGMRNKPPGVDWDVSLDYLNKRGFGYGTTVEYSRDSFFDILGPTSGLLDAWFVDDKGVDNLGFGRRTIAPEETFRGRVFWNHRQKFADGLLEGWTSQAEIGWISDRTFLEQYYEQEWDERKDQLTGVRLKKVRDNWSLGIEANGQLNGFVTQTQWLPRFDHYMLGQDLANESVTWSSHTSLAYANQNIAGTPSDPTLAGQFALLPWEQTSTGDRIDGKGERLLTRHQLAMPLNFEPFKVVPYATGELGHWGADLEGNSLDRAYYQLGMKASIPFWTANPAIQDPVFNLNGLAHKVVFDVEASYSDSNRDMTELPMYDELDDDVFDDIRRRLFYSPFGGPLANTYFDPTTSPTTIDRKFDPRYYLLRTNTQGLVTSPAMEVADDLSLVRMGMRHRLQTKRGTPGQQHIVDWLTFDSNVTWFPNDGRDNYGSDFGLADYDLRWHLGDRFTLLSDGAADFFGDGLRTISAGMLMNRPSRGNMYLGYRTLRGPFTADVLTATLNYRMGPKWVASASAVIDFSEAGNIGQSLTFSRIGESLIVSVGANIDESKDNVGFNLLIEPRFLPSLNLTKSTGIDIPPVGAGGLE</sequence>
<evidence type="ECO:0000313" key="2">
    <source>
        <dbReference type="Proteomes" id="UP000315750"/>
    </source>
</evidence>
<proteinExistence type="predicted"/>
<keyword evidence="2" id="KW-1185">Reference proteome</keyword>
<dbReference type="AlphaFoldDB" id="A0A518AIH0"/>
<organism evidence="1 2">
    <name type="scientific">Aeoliella mucimassa</name>
    <dbReference type="NCBI Taxonomy" id="2527972"/>
    <lineage>
        <taxon>Bacteria</taxon>
        <taxon>Pseudomonadati</taxon>
        <taxon>Planctomycetota</taxon>
        <taxon>Planctomycetia</taxon>
        <taxon>Pirellulales</taxon>
        <taxon>Lacipirellulaceae</taxon>
        <taxon>Aeoliella</taxon>
    </lineage>
</organism>
<protein>
    <submittedName>
        <fullName evidence="1">LPS-assembly protein LptD</fullName>
    </submittedName>
</protein>
<gene>
    <name evidence="1" type="primary">lptD</name>
    <name evidence="1" type="ORF">Pan181_06980</name>
</gene>
<name>A0A518AIH0_9BACT</name>
<dbReference type="KEGG" id="amuc:Pan181_06980"/>
<evidence type="ECO:0000313" key="1">
    <source>
        <dbReference type="EMBL" id="QDU54516.1"/>
    </source>
</evidence>